<name>V5GSP9_ANOGL</name>
<dbReference type="GO" id="GO:0042575">
    <property type="term" value="C:DNA polymerase complex"/>
    <property type="evidence" value="ECO:0007669"/>
    <property type="project" value="UniProtKB-ARBA"/>
</dbReference>
<dbReference type="Gene3D" id="1.10.340.70">
    <property type="match status" value="1"/>
</dbReference>
<gene>
    <name evidence="9" type="primary">RTF23</name>
</gene>
<dbReference type="SUPFAM" id="SSF53098">
    <property type="entry name" value="Ribonuclease H-like"/>
    <property type="match status" value="1"/>
</dbReference>
<reference evidence="9" key="1">
    <citation type="submission" date="2013-07" db="EMBL/GenBank/DDBJ databases">
        <title>Midgut Transcriptome Profiling of Anoplphora glabripennis, a Lignocellulose Degrading, Wood-Boring Cerambycid.</title>
        <authorList>
            <person name="Scully E.D."/>
            <person name="Hoover K."/>
            <person name="Carlson J.E."/>
            <person name="Tien M."/>
            <person name="Geib S.M."/>
        </authorList>
    </citation>
    <scope>NUCLEOTIDE SEQUENCE</scope>
</reference>
<evidence type="ECO:0000256" key="6">
    <source>
        <dbReference type="ARBA" id="ARBA00022801"/>
    </source>
</evidence>
<evidence type="ECO:0000256" key="2">
    <source>
        <dbReference type="ARBA" id="ARBA00022679"/>
    </source>
</evidence>
<keyword evidence="7" id="KW-0695">RNA-directed DNA polymerase</keyword>
<protein>
    <recommendedName>
        <fullName evidence="1">RNA-directed DNA polymerase</fullName>
        <ecNumber evidence="1">2.7.7.49</ecNumber>
    </recommendedName>
</protein>
<feature type="domain" description="Integrase catalytic" evidence="8">
    <location>
        <begin position="367"/>
        <end position="526"/>
    </location>
</feature>
<accession>V5GSP9</accession>
<keyword evidence="5" id="KW-0255">Endonuclease</keyword>
<feature type="non-terminal residue" evidence="9">
    <location>
        <position position="1"/>
    </location>
</feature>
<organism evidence="9">
    <name type="scientific">Anoplophora glabripennis</name>
    <name type="common">Asian longhorn beetle</name>
    <name type="synonym">Anoplophora nobilis</name>
    <dbReference type="NCBI Taxonomy" id="217634"/>
    <lineage>
        <taxon>Eukaryota</taxon>
        <taxon>Metazoa</taxon>
        <taxon>Ecdysozoa</taxon>
        <taxon>Arthropoda</taxon>
        <taxon>Hexapoda</taxon>
        <taxon>Insecta</taxon>
        <taxon>Pterygota</taxon>
        <taxon>Neoptera</taxon>
        <taxon>Endopterygota</taxon>
        <taxon>Coleoptera</taxon>
        <taxon>Polyphaga</taxon>
        <taxon>Cucujiformia</taxon>
        <taxon>Chrysomeloidea</taxon>
        <taxon>Cerambycidae</taxon>
        <taxon>Lamiinae</taxon>
        <taxon>Lamiini</taxon>
        <taxon>Anoplophora</taxon>
    </lineage>
</organism>
<dbReference type="PROSITE" id="PS50994">
    <property type="entry name" value="INTEGRASE"/>
    <property type="match status" value="1"/>
</dbReference>
<evidence type="ECO:0000256" key="3">
    <source>
        <dbReference type="ARBA" id="ARBA00022695"/>
    </source>
</evidence>
<keyword evidence="6" id="KW-0378">Hydrolase</keyword>
<feature type="non-terminal residue" evidence="9">
    <location>
        <position position="572"/>
    </location>
</feature>
<dbReference type="EMBL" id="GALX01001262">
    <property type="protein sequence ID" value="JAB67204.1"/>
    <property type="molecule type" value="Transcribed_RNA"/>
</dbReference>
<dbReference type="InterPro" id="IPR041373">
    <property type="entry name" value="RT_RNaseH"/>
</dbReference>
<dbReference type="InterPro" id="IPR043502">
    <property type="entry name" value="DNA/RNA_pol_sf"/>
</dbReference>
<keyword evidence="3" id="KW-0548">Nucleotidyltransferase</keyword>
<keyword evidence="4" id="KW-0540">Nuclease</keyword>
<dbReference type="PANTHER" id="PTHR37984">
    <property type="entry name" value="PROTEIN CBG26694"/>
    <property type="match status" value="1"/>
</dbReference>
<dbReference type="GO" id="GO:0003676">
    <property type="term" value="F:nucleic acid binding"/>
    <property type="evidence" value="ECO:0007669"/>
    <property type="project" value="InterPro"/>
</dbReference>
<evidence type="ECO:0000256" key="5">
    <source>
        <dbReference type="ARBA" id="ARBA00022759"/>
    </source>
</evidence>
<dbReference type="CDD" id="cd09274">
    <property type="entry name" value="RNase_HI_RT_Ty3"/>
    <property type="match status" value="1"/>
</dbReference>
<dbReference type="GO" id="GO:0003964">
    <property type="term" value="F:RNA-directed DNA polymerase activity"/>
    <property type="evidence" value="ECO:0007669"/>
    <property type="project" value="UniProtKB-KW"/>
</dbReference>
<sequence length="572" mass="65516">INLDKCEFCKPSLSYLGFIVNQNGLRTDPSKVEAITNFKTPSTTTEIKRLIGLVSYYRRFIKDFSTIAAPINNLLHGKKKGQSIEWTSEADDAFQKIKSIISSAPVLVSPNFDEHFFIQTDASNVGVGAVLFQKINGEEHPIAFASRSLTSAERKYSATERELIGIIFGIEKFRGYVEGTFFTVITDCSSLTWLHNLREPSGRLSRWCLRLSQFTFDVKHRPGSQNVIADSLSRSVDSIDVNLWQPDDWYVNMIDQVSNFPDKYPDFKVENNFLYKHLPSPLPLPSNIPDWKLVIPTDNREVILKRMHDDPTSAHLGISKTLSRIRDFYYWPRLKFSVSRYVKNCKVCAAQKSENLPRIGLMGKEKEVSFPFQAISMDLLGPLPKSKKGNQYVLVVTDQFTKFVLVHPLKRATTAPIIRFLKEQVFLIFGVPEIVIFDNGPQFKSKELQKYLKELKIPKIWFNAFYHPQVNPTERVNRVLVTAISSYVTDNHRTWDENLSEIAQALRLAKHDSTQVAPSFLVFGRHVPVSGDFYSTAINSNEFSVKNNLFWAKEMTILPELYDEVKERLHKA</sequence>
<dbReference type="GO" id="GO:0015074">
    <property type="term" value="P:DNA integration"/>
    <property type="evidence" value="ECO:0007669"/>
    <property type="project" value="InterPro"/>
</dbReference>
<dbReference type="FunFam" id="3.30.70.270:FF:000026">
    <property type="entry name" value="Transposon Ty3-G Gag-Pol polyprotein"/>
    <property type="match status" value="1"/>
</dbReference>
<evidence type="ECO:0000313" key="9">
    <source>
        <dbReference type="EMBL" id="JAB67204.1"/>
    </source>
</evidence>
<dbReference type="InterPro" id="IPR012337">
    <property type="entry name" value="RNaseH-like_sf"/>
</dbReference>
<dbReference type="Pfam" id="PF17917">
    <property type="entry name" value="RT_RNaseH"/>
    <property type="match status" value="1"/>
</dbReference>
<evidence type="ECO:0000256" key="1">
    <source>
        <dbReference type="ARBA" id="ARBA00012493"/>
    </source>
</evidence>
<dbReference type="InterPro" id="IPR050951">
    <property type="entry name" value="Retrovirus_Pol_polyprotein"/>
</dbReference>
<dbReference type="FunFam" id="3.10.20.370:FF:000001">
    <property type="entry name" value="Retrovirus-related Pol polyprotein from transposon 17.6-like protein"/>
    <property type="match status" value="1"/>
</dbReference>
<keyword evidence="2" id="KW-0808">Transferase</keyword>
<dbReference type="FunFam" id="1.10.340.70:FF:000001">
    <property type="entry name" value="Retrovirus-related Pol polyprotein from transposon gypsy-like Protein"/>
    <property type="match status" value="1"/>
</dbReference>
<dbReference type="GO" id="GO:0004519">
    <property type="term" value="F:endonuclease activity"/>
    <property type="evidence" value="ECO:0007669"/>
    <property type="project" value="UniProtKB-KW"/>
</dbReference>
<dbReference type="SUPFAM" id="SSF56672">
    <property type="entry name" value="DNA/RNA polymerases"/>
    <property type="match status" value="1"/>
</dbReference>
<evidence type="ECO:0000256" key="4">
    <source>
        <dbReference type="ARBA" id="ARBA00022722"/>
    </source>
</evidence>
<dbReference type="InterPro" id="IPR043128">
    <property type="entry name" value="Rev_trsase/Diguanyl_cyclase"/>
</dbReference>
<dbReference type="EC" id="2.7.7.49" evidence="1"/>
<dbReference type="PANTHER" id="PTHR37984:SF5">
    <property type="entry name" value="PROTEIN NYNRIN-LIKE"/>
    <property type="match status" value="1"/>
</dbReference>
<dbReference type="InterPro" id="IPR001584">
    <property type="entry name" value="Integrase_cat-core"/>
</dbReference>
<dbReference type="GO" id="GO:0016787">
    <property type="term" value="F:hydrolase activity"/>
    <property type="evidence" value="ECO:0007669"/>
    <property type="project" value="UniProtKB-KW"/>
</dbReference>
<evidence type="ECO:0000259" key="8">
    <source>
        <dbReference type="PROSITE" id="PS50994"/>
    </source>
</evidence>
<dbReference type="AlphaFoldDB" id="V5GSP9"/>
<dbReference type="InterPro" id="IPR036397">
    <property type="entry name" value="RNaseH_sf"/>
</dbReference>
<dbReference type="Gene3D" id="3.30.70.270">
    <property type="match status" value="1"/>
</dbReference>
<dbReference type="Gene3D" id="3.30.420.10">
    <property type="entry name" value="Ribonuclease H-like superfamily/Ribonuclease H"/>
    <property type="match status" value="1"/>
</dbReference>
<dbReference type="InterPro" id="IPR041588">
    <property type="entry name" value="Integrase_H2C2"/>
</dbReference>
<dbReference type="Pfam" id="PF00665">
    <property type="entry name" value="rve"/>
    <property type="match status" value="1"/>
</dbReference>
<dbReference type="Pfam" id="PF17921">
    <property type="entry name" value="Integrase_H2C2"/>
    <property type="match status" value="1"/>
</dbReference>
<dbReference type="Gene3D" id="3.10.20.370">
    <property type="match status" value="1"/>
</dbReference>
<proteinExistence type="predicted"/>
<evidence type="ECO:0000256" key="7">
    <source>
        <dbReference type="ARBA" id="ARBA00022918"/>
    </source>
</evidence>